<evidence type="ECO:0000313" key="1">
    <source>
        <dbReference type="EMBL" id="SEC79814.1"/>
    </source>
</evidence>
<accession>A0A1H4VHG7</accession>
<gene>
    <name evidence="1" type="ORF">SAMN04490239_5501</name>
</gene>
<dbReference type="EMBL" id="FNSV01000005">
    <property type="protein sequence ID" value="SEC79814.1"/>
    <property type="molecule type" value="Genomic_DNA"/>
</dbReference>
<dbReference type="AlphaFoldDB" id="A0A1H4VHG7"/>
<keyword evidence="2" id="KW-1185">Reference proteome</keyword>
<protein>
    <submittedName>
        <fullName evidence="1">Uncharacterized protein</fullName>
    </submittedName>
</protein>
<reference evidence="2" key="1">
    <citation type="submission" date="2016-10" db="EMBL/GenBank/DDBJ databases">
        <authorList>
            <person name="Varghese N."/>
            <person name="Submissions S."/>
        </authorList>
    </citation>
    <scope>NUCLEOTIDE SEQUENCE [LARGE SCALE GENOMIC DNA]</scope>
    <source>
        <strain evidence="2">DSM 44498</strain>
    </source>
</reference>
<evidence type="ECO:0000313" key="2">
    <source>
        <dbReference type="Proteomes" id="UP000183561"/>
    </source>
</evidence>
<proteinExistence type="predicted"/>
<dbReference type="Proteomes" id="UP000183561">
    <property type="component" value="Unassembled WGS sequence"/>
</dbReference>
<organism evidence="1 2">
    <name type="scientific">Rhodococcus koreensis</name>
    <dbReference type="NCBI Taxonomy" id="99653"/>
    <lineage>
        <taxon>Bacteria</taxon>
        <taxon>Bacillati</taxon>
        <taxon>Actinomycetota</taxon>
        <taxon>Actinomycetes</taxon>
        <taxon>Mycobacteriales</taxon>
        <taxon>Nocardiaceae</taxon>
        <taxon>Rhodococcus</taxon>
    </lineage>
</organism>
<sequence length="33" mass="3518">MKVLLFVGAGVLVAIGLTKLLRGNEVWHEVTGP</sequence>
<name>A0A1H4VHG7_9NOCA</name>